<sequence>MKSFQLDRMVKDGAIRSVRRFFADAFRFAREVGTPDPTWGFSDEMASRVAGSALKRVIPSLLLKNLGDDYKLVEHFAVRDVNPRA</sequence>
<dbReference type="EMBL" id="BAFH01000002">
    <property type="protein sequence ID" value="GAB61337.1"/>
    <property type="molecule type" value="Genomic_DNA"/>
</dbReference>
<proteinExistence type="predicted"/>
<comment type="caution">
    <text evidence="1">The sequence shown here is derived from an EMBL/GenBank/DDBJ whole genome shotgun (WGS) entry which is preliminary data.</text>
</comment>
<gene>
    <name evidence="1" type="ORF">KSU1_B0480</name>
</gene>
<dbReference type="Proteomes" id="UP000002985">
    <property type="component" value="Unassembled WGS sequence"/>
</dbReference>
<organism evidence="1 2">
    <name type="scientific">Candidatus Jettenia caeni</name>
    <dbReference type="NCBI Taxonomy" id="247490"/>
    <lineage>
        <taxon>Bacteria</taxon>
        <taxon>Pseudomonadati</taxon>
        <taxon>Planctomycetota</taxon>
        <taxon>Candidatus Brocadiia</taxon>
        <taxon>Candidatus Brocadiales</taxon>
        <taxon>Candidatus Brocadiaceae</taxon>
        <taxon>Candidatus Jettenia</taxon>
    </lineage>
</organism>
<evidence type="ECO:0000313" key="2">
    <source>
        <dbReference type="Proteomes" id="UP000002985"/>
    </source>
</evidence>
<protein>
    <submittedName>
        <fullName evidence="1">Uncharacterized protein</fullName>
    </submittedName>
</protein>
<name>I3IHZ2_9BACT</name>
<dbReference type="AlphaFoldDB" id="I3IHZ2"/>
<keyword evidence="2" id="KW-1185">Reference proteome</keyword>
<reference evidence="1 2" key="1">
    <citation type="journal article" date="2012" name="FEBS Lett.">
        <title>Anammox organism KSU-1 expresses a NirK-type copper-containing nitrite reductase instead of a NirS-type with cytochrome cd1.</title>
        <authorList>
            <person name="Hira D."/>
            <person name="Toh H."/>
            <person name="Migita C.T."/>
            <person name="Okubo H."/>
            <person name="Nishiyama T."/>
            <person name="Hattori M."/>
            <person name="Furukawa K."/>
            <person name="Fujii T."/>
        </authorList>
    </citation>
    <scope>NUCLEOTIDE SEQUENCE [LARGE SCALE GENOMIC DNA]</scope>
</reference>
<evidence type="ECO:0000313" key="1">
    <source>
        <dbReference type="EMBL" id="GAB61337.1"/>
    </source>
</evidence>
<accession>I3IHZ2</accession>
<dbReference type="STRING" id="247490.KSU1_B0480"/>